<dbReference type="Proteomes" id="UP000305778">
    <property type="component" value="Unassembled WGS sequence"/>
</dbReference>
<sequence>MTEQSSRHNTTFTTDGREAYGYLALPPSGQGPGVIVIQEWWGLDDHIADLTERLAAEGFVAFAPDLYGGRVAHESDDALRMMQELPVEEGVRRLSGAVDYLLAHPAVTSDKVGAIGFCMGGGFVLLLAAREGDRIAAAVPFYGVIQGELPDFSGLRAAVQGHYGQDDPTVPVESLAPLAEAIEKGSGQAPEFHLYPAGHAFVNDQRPSYHPASAELAWQRAVAFLHRHLDPAA</sequence>
<dbReference type="SUPFAM" id="SSF53474">
    <property type="entry name" value="alpha/beta-Hydrolases"/>
    <property type="match status" value="1"/>
</dbReference>
<dbReference type="EMBL" id="SUMC01000023">
    <property type="protein sequence ID" value="TKA09307.1"/>
    <property type="molecule type" value="Genomic_DNA"/>
</dbReference>
<feature type="domain" description="Dienelactone hydrolase" evidence="1">
    <location>
        <begin position="21"/>
        <end position="228"/>
    </location>
</feature>
<dbReference type="InterPro" id="IPR051049">
    <property type="entry name" value="Dienelactone_hydrolase-like"/>
</dbReference>
<dbReference type="Pfam" id="PF01738">
    <property type="entry name" value="DLH"/>
    <property type="match status" value="1"/>
</dbReference>
<protein>
    <submittedName>
        <fullName evidence="2">Dienelactone hydrolase family protein</fullName>
    </submittedName>
</protein>
<dbReference type="OrthoDB" id="188362at2"/>
<evidence type="ECO:0000259" key="1">
    <source>
        <dbReference type="Pfam" id="PF01738"/>
    </source>
</evidence>
<dbReference type="PANTHER" id="PTHR46623">
    <property type="entry name" value="CARBOXYMETHYLENEBUTENOLIDASE-RELATED"/>
    <property type="match status" value="1"/>
</dbReference>
<reference evidence="2 3" key="1">
    <citation type="submission" date="2019-04" db="EMBL/GenBank/DDBJ databases">
        <title>Streptomyces oryziradicis sp. nov., a novel actinomycete isolated from rhizosphere soil of rice (Oryza sativa L.).</title>
        <authorList>
            <person name="Li C."/>
        </authorList>
    </citation>
    <scope>NUCLEOTIDE SEQUENCE [LARGE SCALE GENOMIC DNA]</scope>
    <source>
        <strain evidence="2 3">NEAU-C40</strain>
    </source>
</reference>
<dbReference type="PANTHER" id="PTHR46623:SF6">
    <property type="entry name" value="ALPHA_BETA-HYDROLASES SUPERFAMILY PROTEIN"/>
    <property type="match status" value="1"/>
</dbReference>
<accession>A0A4U0SM52</accession>
<proteinExistence type="predicted"/>
<evidence type="ECO:0000313" key="3">
    <source>
        <dbReference type="Proteomes" id="UP000305778"/>
    </source>
</evidence>
<gene>
    <name evidence="2" type="ORF">FCI23_23480</name>
</gene>
<keyword evidence="2" id="KW-0378">Hydrolase</keyword>
<keyword evidence="3" id="KW-1185">Reference proteome</keyword>
<dbReference type="AlphaFoldDB" id="A0A4U0SM52"/>
<comment type="caution">
    <text evidence="2">The sequence shown here is derived from an EMBL/GenBank/DDBJ whole genome shotgun (WGS) entry which is preliminary data.</text>
</comment>
<dbReference type="RefSeq" id="WP_136725914.1">
    <property type="nucleotide sequence ID" value="NZ_SUMC01000023.1"/>
</dbReference>
<dbReference type="InterPro" id="IPR029058">
    <property type="entry name" value="AB_hydrolase_fold"/>
</dbReference>
<name>A0A4U0SM52_9ACTN</name>
<evidence type="ECO:0000313" key="2">
    <source>
        <dbReference type="EMBL" id="TKA09307.1"/>
    </source>
</evidence>
<organism evidence="2 3">
    <name type="scientific">Actinacidiphila oryziradicis</name>
    <dbReference type="NCBI Taxonomy" id="2571141"/>
    <lineage>
        <taxon>Bacteria</taxon>
        <taxon>Bacillati</taxon>
        <taxon>Actinomycetota</taxon>
        <taxon>Actinomycetes</taxon>
        <taxon>Kitasatosporales</taxon>
        <taxon>Streptomycetaceae</taxon>
        <taxon>Actinacidiphila</taxon>
    </lineage>
</organism>
<dbReference type="InterPro" id="IPR002925">
    <property type="entry name" value="Dienelactn_hydro"/>
</dbReference>
<dbReference type="GO" id="GO:0016787">
    <property type="term" value="F:hydrolase activity"/>
    <property type="evidence" value="ECO:0007669"/>
    <property type="project" value="UniProtKB-KW"/>
</dbReference>
<dbReference type="Gene3D" id="3.40.50.1820">
    <property type="entry name" value="alpha/beta hydrolase"/>
    <property type="match status" value="1"/>
</dbReference>